<dbReference type="Pfam" id="PF00005">
    <property type="entry name" value="ABC_tran"/>
    <property type="match status" value="1"/>
</dbReference>
<dbReference type="PROSITE" id="PS50893">
    <property type="entry name" value="ABC_TRANSPORTER_2"/>
    <property type="match status" value="1"/>
</dbReference>
<reference evidence="10" key="3">
    <citation type="journal article" date="2016" name="Gigascience">
        <title>De novo construction of an expanded transcriptome assembly for the western tarnished plant bug, Lygus hesperus.</title>
        <authorList>
            <person name="Tassone E.E."/>
            <person name="Geib S.M."/>
            <person name="Hall B."/>
            <person name="Fabrick J.A."/>
            <person name="Brent C.S."/>
            <person name="Hull J.J."/>
        </authorList>
    </citation>
    <scope>NUCLEOTIDE SEQUENCE</scope>
</reference>
<dbReference type="GO" id="GO:0016020">
    <property type="term" value="C:membrane"/>
    <property type="evidence" value="ECO:0007669"/>
    <property type="project" value="UniProtKB-SubCell"/>
</dbReference>
<reference evidence="9" key="2">
    <citation type="submission" date="2014-07" db="EMBL/GenBank/DDBJ databases">
        <authorList>
            <person name="Hull J."/>
        </authorList>
    </citation>
    <scope>NUCLEOTIDE SEQUENCE</scope>
</reference>
<gene>
    <name evidence="9" type="primary">abcG23_9</name>
    <name evidence="11" type="synonym">abcG23_18</name>
    <name evidence="10" type="synonym">abcG23_7</name>
    <name evidence="9" type="ORF">CM83_47814</name>
    <name evidence="11" type="ORF">g.51379</name>
    <name evidence="10" type="ORF">g.51382</name>
</gene>
<keyword evidence="2 7" id="KW-0812">Transmembrane</keyword>
<keyword evidence="3" id="KW-0547">Nucleotide-binding</keyword>
<dbReference type="EMBL" id="GBHO01002088">
    <property type="protein sequence ID" value="JAG41516.1"/>
    <property type="molecule type" value="Transcribed_RNA"/>
</dbReference>
<feature type="transmembrane region" description="Helical" evidence="7">
    <location>
        <begin position="562"/>
        <end position="583"/>
    </location>
</feature>
<dbReference type="InterPro" id="IPR003439">
    <property type="entry name" value="ABC_transporter-like_ATP-bd"/>
</dbReference>
<feature type="domain" description="ABC transporter" evidence="8">
    <location>
        <begin position="6"/>
        <end position="228"/>
    </location>
</feature>
<sequence>MDDNMLEVREAYKRYGNTPPVLRGLNMTVKKGTIYGLLGPSGCGKTTLLSCIVGKQHLDCGYIKLSITKRKHIGYMPQDIALFQEFKISEIFAFYGTLYGMLPDRAERRTLELCTMLDLPHKARYIHSLSGGQQRRVSFAIALLHNPPLLILDEPTVGMDPILCNTIWEYLVKLAHEEQKTIVITTHYIEEAKQSNTIGLMRRGVLLSEESPKQLMESQNCNNLEQAFLELSRKQHDLHKLEKHKGIRYHEYPTSRLNSSPLSLPNREWFNFPRFLAQLAKNIKWTQRNIGILLFILVLPAFQSYFFCVSFGRDPSDLPFAVVSDELNGFVKSCDELPYNETYSPVLECNIPKSFSCQFIKQLERKLDLVLYEDLNLAKKEAAANRVWGVLHVSENFTRSIEERISEGISTTDVAINQSAISVWMDMSNFIIANIIRRNIAKSLIDFLQDVMAACDIPRKVGDVPIRFYDAIYGSNEPVYRHSSAPGFICAFVFYFTMTFTSGAIMMEKMFGLLDRIMVAGMTKMEVVLAHLVVQFVLMTAQTTLMLVVLYQFYDNPLNGDFGLTVSLLYTVAIVGIAFGYFLTELLNEERLISYAGIGMVMTMFLINGTVWPMEGAHELLKVWTRAFPIVAAAESYNSITSRGYDITHQDVYMGFVSCIAWIAIFSVGTYWITSRRKGS</sequence>
<evidence type="ECO:0000313" key="11">
    <source>
        <dbReference type="EMBL" id="JAQ10165.1"/>
    </source>
</evidence>
<dbReference type="GO" id="GO:0140359">
    <property type="term" value="F:ABC-type transporter activity"/>
    <property type="evidence" value="ECO:0007669"/>
    <property type="project" value="InterPro"/>
</dbReference>
<evidence type="ECO:0000259" key="8">
    <source>
        <dbReference type="PROSITE" id="PS50893"/>
    </source>
</evidence>
<dbReference type="InterPro" id="IPR013525">
    <property type="entry name" value="ABC2_TM"/>
</dbReference>
<evidence type="ECO:0000313" key="10">
    <source>
        <dbReference type="EMBL" id="JAQ02636.1"/>
    </source>
</evidence>
<evidence type="ECO:0000256" key="2">
    <source>
        <dbReference type="ARBA" id="ARBA00022692"/>
    </source>
</evidence>
<evidence type="ECO:0000256" key="1">
    <source>
        <dbReference type="ARBA" id="ARBA00004141"/>
    </source>
</evidence>
<dbReference type="EMBL" id="GDHC01015993">
    <property type="protein sequence ID" value="JAQ02636.1"/>
    <property type="molecule type" value="Transcribed_RNA"/>
</dbReference>
<organism evidence="9">
    <name type="scientific">Lygus hesperus</name>
    <name type="common">Western plant bug</name>
    <dbReference type="NCBI Taxonomy" id="30085"/>
    <lineage>
        <taxon>Eukaryota</taxon>
        <taxon>Metazoa</taxon>
        <taxon>Ecdysozoa</taxon>
        <taxon>Arthropoda</taxon>
        <taxon>Hexapoda</taxon>
        <taxon>Insecta</taxon>
        <taxon>Pterygota</taxon>
        <taxon>Neoptera</taxon>
        <taxon>Paraneoptera</taxon>
        <taxon>Hemiptera</taxon>
        <taxon>Heteroptera</taxon>
        <taxon>Panheteroptera</taxon>
        <taxon>Cimicomorpha</taxon>
        <taxon>Miridae</taxon>
        <taxon>Mirini</taxon>
        <taxon>Lygus</taxon>
    </lineage>
</organism>
<dbReference type="SUPFAM" id="SSF52540">
    <property type="entry name" value="P-loop containing nucleoside triphosphate hydrolases"/>
    <property type="match status" value="1"/>
</dbReference>
<dbReference type="PANTHER" id="PTHR43038">
    <property type="entry name" value="ATP-BINDING CASSETTE, SUB-FAMILY H, MEMBER 1"/>
    <property type="match status" value="1"/>
</dbReference>
<evidence type="ECO:0000256" key="7">
    <source>
        <dbReference type="SAM" id="Phobius"/>
    </source>
</evidence>
<dbReference type="PANTHER" id="PTHR43038:SF3">
    <property type="entry name" value="ABC TRANSPORTER G FAMILY MEMBER 20 ISOFORM X1"/>
    <property type="match status" value="1"/>
</dbReference>
<name>A0A0A9ZC99_LYGHE</name>
<dbReference type="AlphaFoldDB" id="A0A0A9ZC99"/>
<dbReference type="CDD" id="cd03230">
    <property type="entry name" value="ABC_DR_subfamily_A"/>
    <property type="match status" value="1"/>
</dbReference>
<dbReference type="InterPro" id="IPR017871">
    <property type="entry name" value="ABC_transporter-like_CS"/>
</dbReference>
<keyword evidence="6 7" id="KW-0472">Membrane</keyword>
<reference evidence="9" key="1">
    <citation type="journal article" date="2014" name="PLoS ONE">
        <title>Transcriptome-Based Identification of ABC Transporters in the Western Tarnished Plant Bug Lygus hesperus.</title>
        <authorList>
            <person name="Hull J.J."/>
            <person name="Chaney K."/>
            <person name="Geib S.M."/>
            <person name="Fabrick J.A."/>
            <person name="Brent C.S."/>
            <person name="Walsh D."/>
            <person name="Lavine L.C."/>
        </authorList>
    </citation>
    <scope>NUCLEOTIDE SEQUENCE</scope>
</reference>
<keyword evidence="4" id="KW-0067">ATP-binding</keyword>
<feature type="transmembrane region" description="Helical" evidence="7">
    <location>
        <begin position="652"/>
        <end position="674"/>
    </location>
</feature>
<feature type="transmembrane region" description="Helical" evidence="7">
    <location>
        <begin position="527"/>
        <end position="550"/>
    </location>
</feature>
<proteinExistence type="predicted"/>
<evidence type="ECO:0000256" key="6">
    <source>
        <dbReference type="ARBA" id="ARBA00023136"/>
    </source>
</evidence>
<accession>A0A0A9ZC99</accession>
<dbReference type="InterPro" id="IPR027417">
    <property type="entry name" value="P-loop_NTPase"/>
</dbReference>
<comment type="subcellular location">
    <subcellularLocation>
        <location evidence="1">Membrane</location>
        <topology evidence="1">Multi-pass membrane protein</topology>
    </subcellularLocation>
</comment>
<evidence type="ECO:0000313" key="9">
    <source>
        <dbReference type="EMBL" id="JAG41516.1"/>
    </source>
</evidence>
<dbReference type="Pfam" id="PF12698">
    <property type="entry name" value="ABC2_membrane_3"/>
    <property type="match status" value="1"/>
</dbReference>
<dbReference type="Gene3D" id="3.40.50.300">
    <property type="entry name" value="P-loop containing nucleotide triphosphate hydrolases"/>
    <property type="match status" value="1"/>
</dbReference>
<dbReference type="InterPro" id="IPR003593">
    <property type="entry name" value="AAA+_ATPase"/>
</dbReference>
<evidence type="ECO:0000256" key="5">
    <source>
        <dbReference type="ARBA" id="ARBA00022989"/>
    </source>
</evidence>
<dbReference type="SMART" id="SM00382">
    <property type="entry name" value="AAA"/>
    <property type="match status" value="1"/>
</dbReference>
<feature type="transmembrane region" description="Helical" evidence="7">
    <location>
        <begin position="485"/>
        <end position="506"/>
    </location>
</feature>
<keyword evidence="5 7" id="KW-1133">Transmembrane helix</keyword>
<feature type="transmembrane region" description="Helical" evidence="7">
    <location>
        <begin position="290"/>
        <end position="312"/>
    </location>
</feature>
<evidence type="ECO:0000256" key="3">
    <source>
        <dbReference type="ARBA" id="ARBA00022741"/>
    </source>
</evidence>
<evidence type="ECO:0000256" key="4">
    <source>
        <dbReference type="ARBA" id="ARBA00022840"/>
    </source>
</evidence>
<protein>
    <submittedName>
        <fullName evidence="9">ABC transporter G family member 23</fullName>
    </submittedName>
</protein>
<dbReference type="EMBL" id="GDHC01008464">
    <property type="protein sequence ID" value="JAQ10165.1"/>
    <property type="molecule type" value="Transcribed_RNA"/>
</dbReference>
<dbReference type="GO" id="GO:0005524">
    <property type="term" value="F:ATP binding"/>
    <property type="evidence" value="ECO:0007669"/>
    <property type="project" value="UniProtKB-KW"/>
</dbReference>
<dbReference type="GO" id="GO:0016887">
    <property type="term" value="F:ATP hydrolysis activity"/>
    <property type="evidence" value="ECO:0007669"/>
    <property type="project" value="InterPro"/>
</dbReference>
<dbReference type="PROSITE" id="PS00211">
    <property type="entry name" value="ABC_TRANSPORTER_1"/>
    <property type="match status" value="1"/>
</dbReference>
<feature type="transmembrane region" description="Helical" evidence="7">
    <location>
        <begin position="595"/>
        <end position="614"/>
    </location>
</feature>